<dbReference type="EnsemblPlants" id="ONIVA03G22640.1">
    <property type="protein sequence ID" value="ONIVA03G22640.1"/>
    <property type="gene ID" value="ONIVA03G22640"/>
</dbReference>
<evidence type="ECO:0000256" key="1">
    <source>
        <dbReference type="SAM" id="MobiDB-lite"/>
    </source>
</evidence>
<dbReference type="Gramene" id="ONIVA03G22640.1">
    <property type="protein sequence ID" value="ONIVA03G22640.1"/>
    <property type="gene ID" value="ONIVA03G22640"/>
</dbReference>
<dbReference type="Proteomes" id="UP000006591">
    <property type="component" value="Chromosome 3"/>
</dbReference>
<dbReference type="HOGENOM" id="CLU_1638138_0_0_1"/>
<feature type="region of interest" description="Disordered" evidence="1">
    <location>
        <begin position="103"/>
        <end position="162"/>
    </location>
</feature>
<reference evidence="2" key="1">
    <citation type="submission" date="2015-04" db="UniProtKB">
        <authorList>
            <consortium name="EnsemblPlants"/>
        </authorList>
    </citation>
    <scope>IDENTIFICATION</scope>
    <source>
        <strain evidence="2">SL10</strain>
    </source>
</reference>
<evidence type="ECO:0000313" key="3">
    <source>
        <dbReference type="Proteomes" id="UP000006591"/>
    </source>
</evidence>
<reference evidence="2" key="2">
    <citation type="submission" date="2018-04" db="EMBL/GenBank/DDBJ databases">
        <title>OnivRS2 (Oryza nivara Reference Sequence Version 2).</title>
        <authorList>
            <person name="Zhang J."/>
            <person name="Kudrna D."/>
            <person name="Lee S."/>
            <person name="Talag J."/>
            <person name="Rajasekar S."/>
            <person name="Welchert J."/>
            <person name="Hsing Y.-I."/>
            <person name="Wing R.A."/>
        </authorList>
    </citation>
    <scope>NUCLEOTIDE SEQUENCE [LARGE SCALE GENOMIC DNA]</scope>
    <source>
        <strain evidence="2">SL10</strain>
    </source>
</reference>
<keyword evidence="3" id="KW-1185">Reference proteome</keyword>
<feature type="region of interest" description="Disordered" evidence="1">
    <location>
        <begin position="52"/>
        <end position="82"/>
    </location>
</feature>
<evidence type="ECO:0000313" key="2">
    <source>
        <dbReference type="EnsemblPlants" id="ONIVA03G22640.1"/>
    </source>
</evidence>
<dbReference type="OMA" id="VGWTRTT"/>
<name>A0A0E0GNW8_ORYNI</name>
<sequence>MHGCGWGEAGARETAAAAVDTVTAATEDEGDERVRGTATAGERVGWAQETATGTVAAADVDEGGGTGACKDEGMDEDEDGGARWMWVRTAGWTRTTAVARRMRARTTAATEDEDGDRGVADAGDDGGRDAGHGVVDASEDGGHDAADAGEDSGYGAAVAAGG</sequence>
<organism evidence="2">
    <name type="scientific">Oryza nivara</name>
    <name type="common">Indian wild rice</name>
    <name type="synonym">Oryza sativa f. spontanea</name>
    <dbReference type="NCBI Taxonomy" id="4536"/>
    <lineage>
        <taxon>Eukaryota</taxon>
        <taxon>Viridiplantae</taxon>
        <taxon>Streptophyta</taxon>
        <taxon>Embryophyta</taxon>
        <taxon>Tracheophyta</taxon>
        <taxon>Spermatophyta</taxon>
        <taxon>Magnoliopsida</taxon>
        <taxon>Liliopsida</taxon>
        <taxon>Poales</taxon>
        <taxon>Poaceae</taxon>
        <taxon>BOP clade</taxon>
        <taxon>Oryzoideae</taxon>
        <taxon>Oryzeae</taxon>
        <taxon>Oryzinae</taxon>
        <taxon>Oryza</taxon>
    </lineage>
</organism>
<accession>A0A0E0GNW8</accession>
<proteinExistence type="predicted"/>
<protein>
    <submittedName>
        <fullName evidence="2">Uncharacterized protein</fullName>
    </submittedName>
</protein>
<dbReference type="AlphaFoldDB" id="A0A0E0GNW8"/>